<keyword evidence="1" id="KW-0175">Coiled coil</keyword>
<keyword evidence="2" id="KW-1133">Transmembrane helix</keyword>
<evidence type="ECO:0000313" key="4">
    <source>
        <dbReference type="Proteomes" id="UP001442364"/>
    </source>
</evidence>
<feature type="coiled-coil region" evidence="1">
    <location>
        <begin position="450"/>
        <end position="484"/>
    </location>
</feature>
<feature type="transmembrane region" description="Helical" evidence="2">
    <location>
        <begin position="339"/>
        <end position="361"/>
    </location>
</feature>
<feature type="transmembrane region" description="Helical" evidence="2">
    <location>
        <begin position="6"/>
        <end position="29"/>
    </location>
</feature>
<feature type="transmembrane region" description="Helical" evidence="2">
    <location>
        <begin position="624"/>
        <end position="650"/>
    </location>
</feature>
<reference evidence="3 4" key="1">
    <citation type="submission" date="2024-03" db="EMBL/GenBank/DDBJ databases">
        <title>Human intestinal bacterial collection.</title>
        <authorList>
            <person name="Pauvert C."/>
            <person name="Hitch T.C.A."/>
            <person name="Clavel T."/>
        </authorList>
    </citation>
    <scope>NUCLEOTIDE SEQUENCE [LARGE SCALE GENOMIC DNA]</scope>
    <source>
        <strain evidence="3 4">CLA-AA-H255</strain>
    </source>
</reference>
<dbReference type="EMBL" id="JBBMER010000010">
    <property type="protein sequence ID" value="MEQ2380558.1"/>
    <property type="molecule type" value="Genomic_DNA"/>
</dbReference>
<evidence type="ECO:0000313" key="3">
    <source>
        <dbReference type="EMBL" id="MEQ2380558.1"/>
    </source>
</evidence>
<feature type="transmembrane region" description="Helical" evidence="2">
    <location>
        <begin position="191"/>
        <end position="212"/>
    </location>
</feature>
<evidence type="ECO:0000256" key="2">
    <source>
        <dbReference type="SAM" id="Phobius"/>
    </source>
</evidence>
<proteinExistence type="predicted"/>
<keyword evidence="4" id="KW-1185">Reference proteome</keyword>
<feature type="transmembrane region" description="Helical" evidence="2">
    <location>
        <begin position="699"/>
        <end position="722"/>
    </location>
</feature>
<feature type="transmembrane region" description="Helical" evidence="2">
    <location>
        <begin position="531"/>
        <end position="550"/>
    </location>
</feature>
<evidence type="ECO:0000256" key="1">
    <source>
        <dbReference type="SAM" id="Coils"/>
    </source>
</evidence>
<evidence type="ECO:0008006" key="5">
    <source>
        <dbReference type="Google" id="ProtNLM"/>
    </source>
</evidence>
<keyword evidence="2" id="KW-0812">Transmembrane</keyword>
<feature type="transmembrane region" description="Helical" evidence="2">
    <location>
        <begin position="279"/>
        <end position="296"/>
    </location>
</feature>
<feature type="transmembrane region" description="Helical" evidence="2">
    <location>
        <begin position="155"/>
        <end position="171"/>
    </location>
</feature>
<gene>
    <name evidence="3" type="ORF">WMO14_11890</name>
</gene>
<accession>A0ABV1C021</accession>
<dbReference type="RefSeq" id="WP_055176805.1">
    <property type="nucleotide sequence ID" value="NZ_DAWCMB010000101.1"/>
</dbReference>
<feature type="transmembrane region" description="Helical" evidence="2">
    <location>
        <begin position="308"/>
        <end position="327"/>
    </location>
</feature>
<feature type="transmembrane region" description="Helical" evidence="2">
    <location>
        <begin position="399"/>
        <end position="420"/>
    </location>
</feature>
<dbReference type="Proteomes" id="UP001442364">
    <property type="component" value="Unassembled WGS sequence"/>
</dbReference>
<keyword evidence="2" id="KW-0472">Membrane</keyword>
<sequence length="727" mass="84647">MELVRIVRKSLLCIVCLFIAMICISLYQINYNQDSKVYKYYKEIIADYNNIKNDNVAFTAEKLTKTYEQYKEEDSEYIEEAAGLIKEKEKYIESYNADNQSKNYNRILQSTLFGNDNSFYILNANKQIKDKENRPSVDVEMVNTTAVEKLVTNRTMPLLYIIIFTVIIIYFTEETDNGVLVLVRTSRRGRVLLPIVRCGIIIIYNIVLSFLYNGILYAIYARVYGISGGAYIQNSKLFNMFPYAISINQFFVLYCLVYALAMFTIGLFIYFVINLISNYKVAVTLVIVIFLCEYLLYNKIQYNSQFNALKYINIINILFSGTSYLVYENWGTNGFIADISTTTFVMTAVIFLISLVGNIVVYSSKHTIRKKNIIDIMLDKIHILIQKLMYKMSLLLMEIYKTLVIQKGILFIIVLVYVLMTFKIQRGVDYTNTNYMVNKFYKEFDGRAPDEDVEAYITDLRDELEEAKQDEAAMLYKKEELLKEQRNIDVMQTAVDYVNEINDNRSASAVIVNPANYNDILGERMYSSNESVNFISIIIVILLFAGDYAFERQNKMTAHIRSSKGRVRLWNNKMLKVFIITTLLWLISTIINVHNISDRYVYNQLTQSIWCLQMFKDFPVNISILAYIIWCSVYRLIWMLVVAFTAYIISYRFSYKVSLMVSFVMLIPHVIYILGVNWAQKLSIVVGMDINRLFNTYGYNVKSIILLIVVFVIMLVIACATYRKNIK</sequence>
<protein>
    <recommendedName>
        <fullName evidence="5">ABC transporter permease</fullName>
    </recommendedName>
</protein>
<feature type="transmembrane region" description="Helical" evidence="2">
    <location>
        <begin position="657"/>
        <end position="679"/>
    </location>
</feature>
<organism evidence="3 4">
    <name type="scientific">[Lactobacillus] rogosae</name>
    <dbReference type="NCBI Taxonomy" id="706562"/>
    <lineage>
        <taxon>Bacteria</taxon>
        <taxon>Bacillati</taxon>
        <taxon>Bacillota</taxon>
        <taxon>Clostridia</taxon>
        <taxon>Lachnospirales</taxon>
        <taxon>Lachnospiraceae</taxon>
        <taxon>Lachnospira</taxon>
    </lineage>
</organism>
<feature type="transmembrane region" description="Helical" evidence="2">
    <location>
        <begin position="574"/>
        <end position="593"/>
    </location>
</feature>
<name>A0ABV1C021_9FIRM</name>
<comment type="caution">
    <text evidence="3">The sequence shown here is derived from an EMBL/GenBank/DDBJ whole genome shotgun (WGS) entry which is preliminary data.</text>
</comment>
<feature type="transmembrane region" description="Helical" evidence="2">
    <location>
        <begin position="250"/>
        <end position="273"/>
    </location>
</feature>